<feature type="transmembrane region" description="Helical" evidence="1">
    <location>
        <begin position="103"/>
        <end position="120"/>
    </location>
</feature>
<dbReference type="OrthoDB" id="9811293at2"/>
<proteinExistence type="predicted"/>
<dbReference type="RefSeq" id="WP_110309480.1">
    <property type="nucleotide sequence ID" value="NZ_QICL01000002.1"/>
</dbReference>
<reference evidence="2 3" key="1">
    <citation type="submission" date="2018-03" db="EMBL/GenBank/DDBJ databases">
        <title>Genomic Encyclopedia of Archaeal and Bacterial Type Strains, Phase II (KMG-II): from individual species to whole genera.</title>
        <authorList>
            <person name="Goeker M."/>
        </authorList>
    </citation>
    <scope>NUCLEOTIDE SEQUENCE [LARGE SCALE GENOMIC DNA]</scope>
    <source>
        <strain evidence="2 3">DSM 100214</strain>
    </source>
</reference>
<dbReference type="EMBL" id="QICL01000002">
    <property type="protein sequence ID" value="PXV68202.1"/>
    <property type="molecule type" value="Genomic_DNA"/>
</dbReference>
<protein>
    <submittedName>
        <fullName evidence="2">Putative membrane protein</fullName>
    </submittedName>
</protein>
<keyword evidence="3" id="KW-1185">Reference proteome</keyword>
<evidence type="ECO:0000313" key="3">
    <source>
        <dbReference type="Proteomes" id="UP000247973"/>
    </source>
</evidence>
<organism evidence="2 3">
    <name type="scientific">Dysgonomonas alginatilytica</name>
    <dbReference type="NCBI Taxonomy" id="1605892"/>
    <lineage>
        <taxon>Bacteria</taxon>
        <taxon>Pseudomonadati</taxon>
        <taxon>Bacteroidota</taxon>
        <taxon>Bacteroidia</taxon>
        <taxon>Bacteroidales</taxon>
        <taxon>Dysgonomonadaceae</taxon>
        <taxon>Dysgonomonas</taxon>
    </lineage>
</organism>
<dbReference type="AlphaFoldDB" id="A0A2V3PUF2"/>
<dbReference type="InterPro" id="IPR007354">
    <property type="entry name" value="CruF-like"/>
</dbReference>
<feature type="transmembrane region" description="Helical" evidence="1">
    <location>
        <begin position="172"/>
        <end position="193"/>
    </location>
</feature>
<feature type="transmembrane region" description="Helical" evidence="1">
    <location>
        <begin position="15"/>
        <end position="32"/>
    </location>
</feature>
<keyword evidence="1" id="KW-0472">Membrane</keyword>
<feature type="transmembrane region" description="Helical" evidence="1">
    <location>
        <begin position="200"/>
        <end position="220"/>
    </location>
</feature>
<sequence>MKNEVLKKMISEEELPKTFLRFYFVGLLLFIIPYTRELFFSITALTLILVIACILFHHKKWNKSTILVFTFIAFSSFFLEVAGVNSGVLFGEYQYDVSLGLKLWNTPLIIGLNWVFLVYASQSIISRLTDNAYLKIIGGASLMIGYDLILELAAPPMQMWHFKTFYPPVENFVTWFLAALFYHTLLVSFKISVDNKSAGALFWIQMLFFGIISIFSLLFIK</sequence>
<evidence type="ECO:0000313" key="2">
    <source>
        <dbReference type="EMBL" id="PXV68202.1"/>
    </source>
</evidence>
<feature type="transmembrane region" description="Helical" evidence="1">
    <location>
        <begin position="132"/>
        <end position="152"/>
    </location>
</feature>
<dbReference type="Proteomes" id="UP000247973">
    <property type="component" value="Unassembled WGS sequence"/>
</dbReference>
<feature type="transmembrane region" description="Helical" evidence="1">
    <location>
        <begin position="38"/>
        <end position="56"/>
    </location>
</feature>
<dbReference type="PANTHER" id="PTHR39419">
    <property type="entry name" value="SLL0814 PROTEIN"/>
    <property type="match status" value="1"/>
</dbReference>
<name>A0A2V3PUF2_9BACT</name>
<accession>A0A2V3PUF2</accession>
<evidence type="ECO:0000256" key="1">
    <source>
        <dbReference type="SAM" id="Phobius"/>
    </source>
</evidence>
<keyword evidence="1" id="KW-0812">Transmembrane</keyword>
<gene>
    <name evidence="2" type="ORF">CLV62_102234</name>
</gene>
<dbReference type="PANTHER" id="PTHR39419:SF1">
    <property type="entry name" value="SLL0814 PROTEIN"/>
    <property type="match status" value="1"/>
</dbReference>
<feature type="transmembrane region" description="Helical" evidence="1">
    <location>
        <begin position="68"/>
        <end position="91"/>
    </location>
</feature>
<keyword evidence="1" id="KW-1133">Transmembrane helix</keyword>
<dbReference type="Pfam" id="PF04240">
    <property type="entry name" value="Caroten_synth"/>
    <property type="match status" value="1"/>
</dbReference>
<comment type="caution">
    <text evidence="2">The sequence shown here is derived from an EMBL/GenBank/DDBJ whole genome shotgun (WGS) entry which is preliminary data.</text>
</comment>